<proteinExistence type="predicted"/>
<dbReference type="EMBL" id="JAJAGO010000018">
    <property type="protein sequence ID" value="MCT2594052.1"/>
    <property type="molecule type" value="Genomic_DNA"/>
</dbReference>
<evidence type="ECO:0000259" key="3">
    <source>
        <dbReference type="PROSITE" id="PS51903"/>
    </source>
</evidence>
<dbReference type="Proteomes" id="UP001156389">
    <property type="component" value="Unassembled WGS sequence"/>
</dbReference>
<keyword evidence="1" id="KW-0677">Repeat</keyword>
<feature type="region of interest" description="Disordered" evidence="2">
    <location>
        <begin position="97"/>
        <end position="116"/>
    </location>
</feature>
<gene>
    <name evidence="4" type="ORF">LHJ74_29800</name>
</gene>
<organism evidence="4 5">
    <name type="scientific">Streptomyces gossypii</name>
    <dbReference type="NCBI Taxonomy" id="2883101"/>
    <lineage>
        <taxon>Bacteria</taxon>
        <taxon>Bacillati</taxon>
        <taxon>Actinomycetota</taxon>
        <taxon>Actinomycetes</taxon>
        <taxon>Kitasatosporales</taxon>
        <taxon>Streptomycetaceae</taxon>
        <taxon>Streptomyces</taxon>
    </lineage>
</organism>
<evidence type="ECO:0000256" key="2">
    <source>
        <dbReference type="SAM" id="MobiDB-lite"/>
    </source>
</evidence>
<evidence type="ECO:0000313" key="4">
    <source>
        <dbReference type="EMBL" id="MCT2594052.1"/>
    </source>
</evidence>
<keyword evidence="5" id="KW-1185">Reference proteome</keyword>
<feature type="compositionally biased region" description="Low complexity" evidence="2">
    <location>
        <begin position="101"/>
        <end position="111"/>
    </location>
</feature>
<dbReference type="Pfam" id="PF02861">
    <property type="entry name" value="Clp_N"/>
    <property type="match status" value="2"/>
</dbReference>
<protein>
    <recommendedName>
        <fullName evidence="3">Clp R domain-containing protein</fullName>
    </recommendedName>
</protein>
<sequence length="203" mass="22193">MFERFTKPARSVVVGAQEEARGLRHDRIGTEHLLLSVLRHPEEPGAATLERLGVTAETCRAAVAALVTRDTDALGPEDAEALKALGIDLEEVRRRTEESFGPGALDGPAAAPRDKPRRLLPLGRRREEGIETGHMPFESRAKKALELSLREALALKDRAIGVEHVVLGLLRSNDRITLALFERLGIDPSPVRDLVLADRRAAA</sequence>
<evidence type="ECO:0000313" key="5">
    <source>
        <dbReference type="Proteomes" id="UP001156389"/>
    </source>
</evidence>
<evidence type="ECO:0000256" key="1">
    <source>
        <dbReference type="PROSITE-ProRule" id="PRU01251"/>
    </source>
</evidence>
<dbReference type="InterPro" id="IPR036628">
    <property type="entry name" value="Clp_N_dom_sf"/>
</dbReference>
<dbReference type="InterPro" id="IPR004176">
    <property type="entry name" value="Clp_R_N"/>
</dbReference>
<dbReference type="Gene3D" id="1.10.1780.10">
    <property type="entry name" value="Clp, N-terminal domain"/>
    <property type="match status" value="2"/>
</dbReference>
<dbReference type="PROSITE" id="PS51903">
    <property type="entry name" value="CLP_R"/>
    <property type="match status" value="1"/>
</dbReference>
<dbReference type="SUPFAM" id="SSF81923">
    <property type="entry name" value="Double Clp-N motif"/>
    <property type="match status" value="2"/>
</dbReference>
<dbReference type="RefSeq" id="WP_260221364.1">
    <property type="nucleotide sequence ID" value="NZ_JAJAGO010000018.1"/>
</dbReference>
<feature type="domain" description="Clp R" evidence="3">
    <location>
        <begin position="2"/>
        <end position="201"/>
    </location>
</feature>
<accession>A0ABT2K1K4</accession>
<comment type="caution">
    <text evidence="4">The sequence shown here is derived from an EMBL/GenBank/DDBJ whole genome shotgun (WGS) entry which is preliminary data.</text>
</comment>
<reference evidence="4 5" key="1">
    <citation type="submission" date="2021-10" db="EMBL/GenBank/DDBJ databases">
        <title>Streptomyces gossypii sp. nov., isolated from soil collected from cotton field.</title>
        <authorList>
            <person name="Ge X."/>
            <person name="Chen X."/>
            <person name="Liu W."/>
        </authorList>
    </citation>
    <scope>NUCLEOTIDE SEQUENCE [LARGE SCALE GENOMIC DNA]</scope>
    <source>
        <strain evidence="4 5">N2-109</strain>
    </source>
</reference>
<name>A0ABT2K1K4_9ACTN</name>